<protein>
    <submittedName>
        <fullName evidence="3">Uncharacterized protein</fullName>
    </submittedName>
</protein>
<accession>A0A7Y7XYJ1</accession>
<dbReference type="Proteomes" id="UP000517547">
    <property type="component" value="Unassembled WGS sequence"/>
</dbReference>
<keyword evidence="2" id="KW-1133">Transmembrane helix</keyword>
<feature type="region of interest" description="Disordered" evidence="1">
    <location>
        <begin position="34"/>
        <end position="93"/>
    </location>
</feature>
<dbReference type="RefSeq" id="WP_017123240.1">
    <property type="nucleotide sequence ID" value="NZ_JACAQE010000004.1"/>
</dbReference>
<keyword evidence="2" id="KW-0812">Transmembrane</keyword>
<reference evidence="3 4" key="1">
    <citation type="submission" date="2020-04" db="EMBL/GenBank/DDBJ databases">
        <title>Molecular characterization of pseudomonads from Agaricus bisporus reveal novel blotch 2 pathogens in Western Europe.</title>
        <authorList>
            <person name="Taparia T."/>
            <person name="Krijger M."/>
            <person name="Haynes E."/>
            <person name="Elpinstone J.G."/>
            <person name="Noble R."/>
            <person name="Van Der Wolf J."/>
        </authorList>
    </citation>
    <scope>NUCLEOTIDE SEQUENCE [LARGE SCALE GENOMIC DNA]</scope>
    <source>
        <strain evidence="3 4">IPO3738</strain>
    </source>
</reference>
<evidence type="ECO:0000256" key="1">
    <source>
        <dbReference type="SAM" id="MobiDB-lite"/>
    </source>
</evidence>
<evidence type="ECO:0000256" key="2">
    <source>
        <dbReference type="SAM" id="Phobius"/>
    </source>
</evidence>
<dbReference type="EMBL" id="JACAQE010000004">
    <property type="protein sequence ID" value="NWC14657.1"/>
    <property type="molecule type" value="Genomic_DNA"/>
</dbReference>
<feature type="transmembrane region" description="Helical" evidence="2">
    <location>
        <begin position="5"/>
        <end position="23"/>
    </location>
</feature>
<proteinExistence type="predicted"/>
<keyword evidence="2" id="KW-0472">Membrane</keyword>
<organism evidence="3 4">
    <name type="scientific">Pseudomonas gingeri</name>
    <dbReference type="NCBI Taxonomy" id="117681"/>
    <lineage>
        <taxon>Bacteria</taxon>
        <taxon>Pseudomonadati</taxon>
        <taxon>Pseudomonadota</taxon>
        <taxon>Gammaproteobacteria</taxon>
        <taxon>Pseudomonadales</taxon>
        <taxon>Pseudomonadaceae</taxon>
        <taxon>Pseudomonas</taxon>
    </lineage>
</organism>
<evidence type="ECO:0000313" key="3">
    <source>
        <dbReference type="EMBL" id="NWC14657.1"/>
    </source>
</evidence>
<feature type="compositionally biased region" description="Pro residues" evidence="1">
    <location>
        <begin position="34"/>
        <end position="55"/>
    </location>
</feature>
<evidence type="ECO:0000313" key="4">
    <source>
        <dbReference type="Proteomes" id="UP000517547"/>
    </source>
</evidence>
<comment type="caution">
    <text evidence="3">The sequence shown here is derived from an EMBL/GenBank/DDBJ whole genome shotgun (WGS) entry which is preliminary data.</text>
</comment>
<name>A0A7Y7XYJ1_9PSED</name>
<sequence>MKLPLYLRVLLGVVLLGCGWLFWQDLDTPAPPVNPGPIRAPVPPTREPLATPPAVPDDNAPPQATALVDLFPSQSWLPPAPPDAPAKPVAPQAPPMPFTVSAQWRYQGQSKIVVLQGQGVRYTLCKSCSVEGHIRPGATLGKDYRLDKLTDTSVVLTYLPLRQVTTLRLDTP</sequence>
<dbReference type="AlphaFoldDB" id="A0A7Y7XYJ1"/>
<gene>
    <name evidence="3" type="ORF">HX845_13425</name>
</gene>